<dbReference type="KEGG" id="nvr:FEJ81_08160"/>
<reference evidence="2" key="1">
    <citation type="submission" date="2019-05" db="EMBL/GenBank/DDBJ databases">
        <title>Genome sequence and methylation pattern of the halophilic Archaeon Natrinema versiforme BOL5-4.</title>
        <authorList>
            <person name="DasSarma P."/>
            <person name="Anton B.P."/>
            <person name="DasSarma S.L."/>
            <person name="Martinez F.L."/>
            <person name="Guzman D."/>
            <person name="Roberts R.J."/>
            <person name="DasSarma S."/>
        </authorList>
    </citation>
    <scope>NUCLEOTIDE SEQUENCE [LARGE SCALE GENOMIC DNA]</scope>
    <source>
        <strain evidence="2">BOL5-4</strain>
    </source>
</reference>
<accession>A0A4P8WGT4</accession>
<dbReference type="EMBL" id="CP040330">
    <property type="protein sequence ID" value="QCS42334.1"/>
    <property type="molecule type" value="Genomic_DNA"/>
</dbReference>
<name>A0A4P8WGT4_9EURY</name>
<sequence length="84" mass="9417">MSNTEEVRSLEDESVIERGNQYDHATYGRVTVTGIWKGVHQVDRARNTSDTGVIIVRYSADQNEGIDEADELTDTLDEFLAAIE</sequence>
<proteinExistence type="predicted"/>
<organism evidence="1 2">
    <name type="scientific">Natrinema versiforme</name>
    <dbReference type="NCBI Taxonomy" id="88724"/>
    <lineage>
        <taxon>Archaea</taxon>
        <taxon>Methanobacteriati</taxon>
        <taxon>Methanobacteriota</taxon>
        <taxon>Stenosarchaea group</taxon>
        <taxon>Halobacteria</taxon>
        <taxon>Halobacteriales</taxon>
        <taxon>Natrialbaceae</taxon>
        <taxon>Natrinema</taxon>
    </lineage>
</organism>
<evidence type="ECO:0000313" key="1">
    <source>
        <dbReference type="EMBL" id="QCS42334.1"/>
    </source>
</evidence>
<gene>
    <name evidence="1" type="ORF">FEJ81_08160</name>
</gene>
<protein>
    <submittedName>
        <fullName evidence="1">Uncharacterized protein</fullName>
    </submittedName>
</protein>
<dbReference type="AlphaFoldDB" id="A0A4P8WGT4"/>
<dbReference type="Proteomes" id="UP000302218">
    <property type="component" value="Chromosome"/>
</dbReference>
<evidence type="ECO:0000313" key="2">
    <source>
        <dbReference type="Proteomes" id="UP000302218"/>
    </source>
</evidence>